<evidence type="ECO:0000313" key="4">
    <source>
        <dbReference type="EMBL" id="MEV8465245.1"/>
    </source>
</evidence>
<dbReference type="InterPro" id="IPR036388">
    <property type="entry name" value="WH-like_DNA-bd_sf"/>
</dbReference>
<comment type="similarity">
    <text evidence="1">Belongs to the DprA/Smf family.</text>
</comment>
<organism evidence="4 5">
    <name type="scientific">Meridianimarinicoccus marinus</name>
    <dbReference type="NCBI Taxonomy" id="3231483"/>
    <lineage>
        <taxon>Bacteria</taxon>
        <taxon>Pseudomonadati</taxon>
        <taxon>Pseudomonadota</taxon>
        <taxon>Alphaproteobacteria</taxon>
        <taxon>Rhodobacterales</taxon>
        <taxon>Paracoccaceae</taxon>
        <taxon>Meridianimarinicoccus</taxon>
    </lineage>
</organism>
<proteinExistence type="inferred from homology"/>
<dbReference type="SUPFAM" id="SSF102405">
    <property type="entry name" value="MCP/YpsA-like"/>
    <property type="match status" value="1"/>
</dbReference>
<evidence type="ECO:0000256" key="1">
    <source>
        <dbReference type="ARBA" id="ARBA00006525"/>
    </source>
</evidence>
<protein>
    <submittedName>
        <fullName evidence="4">DNA-processing protein DprA</fullName>
    </submittedName>
</protein>
<dbReference type="Pfam" id="PF02481">
    <property type="entry name" value="DNA_processg_A"/>
    <property type="match status" value="1"/>
</dbReference>
<dbReference type="InterPro" id="IPR057666">
    <property type="entry name" value="DrpA_SLOG"/>
</dbReference>
<evidence type="ECO:0000259" key="2">
    <source>
        <dbReference type="Pfam" id="PF02481"/>
    </source>
</evidence>
<dbReference type="Gene3D" id="3.40.50.450">
    <property type="match status" value="1"/>
</dbReference>
<dbReference type="NCBIfam" id="TIGR00732">
    <property type="entry name" value="dprA"/>
    <property type="match status" value="1"/>
</dbReference>
<evidence type="ECO:0000313" key="5">
    <source>
        <dbReference type="Proteomes" id="UP001553161"/>
    </source>
</evidence>
<dbReference type="RefSeq" id="WP_366190611.1">
    <property type="nucleotide sequence ID" value="NZ_JBFBVU010000001.1"/>
</dbReference>
<dbReference type="EMBL" id="JBFBVU010000001">
    <property type="protein sequence ID" value="MEV8465245.1"/>
    <property type="molecule type" value="Genomic_DNA"/>
</dbReference>
<keyword evidence="5" id="KW-1185">Reference proteome</keyword>
<gene>
    <name evidence="4" type="primary">dprA</name>
    <name evidence="4" type="ORF">AB0T83_00435</name>
</gene>
<sequence length="385" mass="41044">MTQELFSSTTTPLTPPKLEEDRLSWLRLFRSRGVGVHTFFRLMQEHGSAQQVLDRLPDLAAKAGVRKYQPASDALVRAEYRDGARMGARLICFGEDDYPQTLSVIPDPPPVIWVKGRCELFRDPMVAIVGARNASSLGERMARKLALDLGAHGFAVVSGLARGIDTAAHEAALETGTIAVLGGGLDVAYPRENQRLQDRIAKAGLLVSEQPIGTTPQSRHFPRRNRIITGLSLGTIVVEAAARSGSLLSARNAADQGREVMAVPGHPMDGRASGCNMLLRDGAALVRSAEDVIEALEGCTPAANTPVAPRPVQDALPLPGPDAEPRPILHDVQSALLNRLGPVPTAEDQLVRDLNLAPGALAGAVLDLEIAGKIQRHAGGLISRC</sequence>
<reference evidence="4 5" key="1">
    <citation type="submission" date="2024-07" db="EMBL/GenBank/DDBJ databases">
        <authorList>
            <person name="Kang M."/>
        </authorList>
    </citation>
    <scope>NUCLEOTIDE SEQUENCE [LARGE SCALE GENOMIC DNA]</scope>
    <source>
        <strain evidence="4 5">DFM31</strain>
    </source>
</reference>
<evidence type="ECO:0000259" key="3">
    <source>
        <dbReference type="Pfam" id="PF17782"/>
    </source>
</evidence>
<dbReference type="InterPro" id="IPR003488">
    <property type="entry name" value="DprA"/>
</dbReference>
<dbReference type="Gene3D" id="1.10.10.10">
    <property type="entry name" value="Winged helix-like DNA-binding domain superfamily/Winged helix DNA-binding domain"/>
    <property type="match status" value="1"/>
</dbReference>
<feature type="domain" description="DprA winged helix" evidence="3">
    <location>
        <begin position="321"/>
        <end position="380"/>
    </location>
</feature>
<dbReference type="PANTHER" id="PTHR43022:SF1">
    <property type="entry name" value="PROTEIN SMF"/>
    <property type="match status" value="1"/>
</dbReference>
<dbReference type="Pfam" id="PF21102">
    <property type="entry name" value="DprA_N"/>
    <property type="match status" value="1"/>
</dbReference>
<comment type="caution">
    <text evidence="4">The sequence shown here is derived from an EMBL/GenBank/DDBJ whole genome shotgun (WGS) entry which is preliminary data.</text>
</comment>
<dbReference type="Pfam" id="PF17782">
    <property type="entry name" value="WHD_DprA"/>
    <property type="match status" value="1"/>
</dbReference>
<dbReference type="InterPro" id="IPR041614">
    <property type="entry name" value="DprA_WH"/>
</dbReference>
<dbReference type="PANTHER" id="PTHR43022">
    <property type="entry name" value="PROTEIN SMF"/>
    <property type="match status" value="1"/>
</dbReference>
<feature type="domain" description="Smf/DprA SLOG" evidence="2">
    <location>
        <begin position="90"/>
        <end position="296"/>
    </location>
</feature>
<dbReference type="Proteomes" id="UP001553161">
    <property type="component" value="Unassembled WGS sequence"/>
</dbReference>
<accession>A0ABV3L106</accession>
<name>A0ABV3L106_9RHOB</name>